<dbReference type="Gene3D" id="1.20.1270.360">
    <property type="match status" value="1"/>
</dbReference>
<dbReference type="Proteomes" id="UP001155280">
    <property type="component" value="Unassembled WGS sequence"/>
</dbReference>
<dbReference type="CDD" id="cd08026">
    <property type="entry name" value="DUF326"/>
    <property type="match status" value="1"/>
</dbReference>
<dbReference type="InterPro" id="IPR005560">
    <property type="entry name" value="Csp_YhjQ"/>
</dbReference>
<protein>
    <submittedName>
        <fullName evidence="1">Four-helix bundle copper-binding protein</fullName>
    </submittedName>
</protein>
<evidence type="ECO:0000313" key="2">
    <source>
        <dbReference type="Proteomes" id="UP001155280"/>
    </source>
</evidence>
<keyword evidence="2" id="KW-1185">Reference proteome</keyword>
<name>A0A9X2R9S7_9FLAO</name>
<comment type="caution">
    <text evidence="1">The sequence shown here is derived from an EMBL/GenBank/DDBJ whole genome shotgun (WGS) entry which is preliminary data.</text>
</comment>
<sequence length="106" mass="11732">MRNEKLIKALGNCINHCNFCADACLDEDDVKMMVDCIRIDHVCAEACSALSQILATSYKDVQGLVDYCKKVCEKCAQECDKHDAQHCKDCAKACRECAEACATFKA</sequence>
<dbReference type="InterPro" id="IPR044543">
    <property type="entry name" value="YHJQ-like"/>
</dbReference>
<evidence type="ECO:0000313" key="1">
    <source>
        <dbReference type="EMBL" id="MCP9200169.1"/>
    </source>
</evidence>
<reference evidence="1" key="1">
    <citation type="submission" date="2022-07" db="EMBL/GenBank/DDBJ databases">
        <title>Gramela sediminis sp. nov., isolated from deep-sea sediment of the Indian Ocean.</title>
        <authorList>
            <person name="Shi H."/>
        </authorList>
    </citation>
    <scope>NUCLEOTIDE SEQUENCE</scope>
    <source>
        <strain evidence="1">GC03-9</strain>
    </source>
</reference>
<dbReference type="AlphaFoldDB" id="A0A9X2R9S7"/>
<dbReference type="RefSeq" id="WP_083645356.1">
    <property type="nucleotide sequence ID" value="NZ_JANCNS010000002.1"/>
</dbReference>
<organism evidence="1 2">
    <name type="scientific">Christiangramia oceanisediminis</name>
    <dbReference type="NCBI Taxonomy" id="2920386"/>
    <lineage>
        <taxon>Bacteria</taxon>
        <taxon>Pseudomonadati</taxon>
        <taxon>Bacteroidota</taxon>
        <taxon>Flavobacteriia</taxon>
        <taxon>Flavobacteriales</taxon>
        <taxon>Flavobacteriaceae</taxon>
        <taxon>Christiangramia</taxon>
    </lineage>
</organism>
<proteinExistence type="predicted"/>
<dbReference type="Pfam" id="PF03860">
    <property type="entry name" value="Csp"/>
    <property type="match status" value="1"/>
</dbReference>
<accession>A0A9X2R9S7</accession>
<gene>
    <name evidence="1" type="ORF">MKO06_09630</name>
</gene>
<dbReference type="EMBL" id="JANCNS010000002">
    <property type="protein sequence ID" value="MCP9200169.1"/>
    <property type="molecule type" value="Genomic_DNA"/>
</dbReference>
<dbReference type="PANTHER" id="PTHR37310">
    <property type="entry name" value="CYTOPLASMIC PROTEIN-RELATED"/>
    <property type="match status" value="1"/>
</dbReference>
<dbReference type="PANTHER" id="PTHR37310:SF1">
    <property type="entry name" value="CYTOPLASMIC PROTEIN"/>
    <property type="match status" value="1"/>
</dbReference>